<keyword evidence="1" id="KW-0472">Membrane</keyword>
<organism evidence="2 3">
    <name type="scientific">Marasmiellus scandens</name>
    <dbReference type="NCBI Taxonomy" id="2682957"/>
    <lineage>
        <taxon>Eukaryota</taxon>
        <taxon>Fungi</taxon>
        <taxon>Dikarya</taxon>
        <taxon>Basidiomycota</taxon>
        <taxon>Agaricomycotina</taxon>
        <taxon>Agaricomycetes</taxon>
        <taxon>Agaricomycetidae</taxon>
        <taxon>Agaricales</taxon>
        <taxon>Marasmiineae</taxon>
        <taxon>Omphalotaceae</taxon>
        <taxon>Marasmiellus</taxon>
    </lineage>
</organism>
<evidence type="ECO:0000313" key="3">
    <source>
        <dbReference type="Proteomes" id="UP001498398"/>
    </source>
</evidence>
<feature type="transmembrane region" description="Helical" evidence="1">
    <location>
        <begin position="246"/>
        <end position="269"/>
    </location>
</feature>
<comment type="caution">
    <text evidence="2">The sequence shown here is derived from an EMBL/GenBank/DDBJ whole genome shotgun (WGS) entry which is preliminary data.</text>
</comment>
<dbReference type="PANTHER" id="PTHR10909">
    <property type="entry name" value="ELECTRON TRANSPORT OXIDOREDUCTASE"/>
    <property type="match status" value="1"/>
</dbReference>
<evidence type="ECO:0000313" key="2">
    <source>
        <dbReference type="EMBL" id="KAK7441229.1"/>
    </source>
</evidence>
<keyword evidence="3" id="KW-1185">Reference proteome</keyword>
<reference evidence="2 3" key="1">
    <citation type="submission" date="2024-01" db="EMBL/GenBank/DDBJ databases">
        <title>A draft genome for the cacao thread blight pathogen Marasmiellus scandens.</title>
        <authorList>
            <person name="Baruah I.K."/>
            <person name="Leung J."/>
            <person name="Bukari Y."/>
            <person name="Amoako-Attah I."/>
            <person name="Meinhardt L.W."/>
            <person name="Bailey B.A."/>
            <person name="Cohen S.P."/>
        </authorList>
    </citation>
    <scope>NUCLEOTIDE SEQUENCE [LARGE SCALE GENOMIC DNA]</scope>
    <source>
        <strain evidence="2 3">GH-19</strain>
    </source>
</reference>
<dbReference type="Gene3D" id="1.20.140.10">
    <property type="entry name" value="Butyryl-CoA Dehydrogenase, subunit A, domain 3"/>
    <property type="match status" value="1"/>
</dbReference>
<sequence length="561" mass="62540">MISPTIKLAHSELFSVRQEFLDPISRVQLSHRRAQAIAAAYDLKKADIKDLTPKFFMFHADPLQLRDTSAATNLTIQYNVALGTLIDIGGDREDLQDLINDVLAYQVNAQFLLTEQGHGLDAVNMETKATMFEDGSFDLHSPSPQSAKFMSSTIPIGMPCIGIVMARLIVHDTDHGVRAFIVQLNDGKSMCQGIHARQLPPRDDTDTVNHSLTSFHHVKLPRSALLGSLAKPESNRMQFLSTIRRVTIGSLIVATLAIPSIQIAVYTAAKYSHRRKVQAAAPEPFPIFSLKTQQRPILYGFVDSIVFKALLEHVIPKFHDSRNSEDLLRAYAAICKVLFYKHHQDTLDTLIGRMGAQGVFRYNGLTSAYNMIRGYSIGEGETLVLSIRLATELLLGRYSLESSHNPKSFLAQHEHGVFKSCTQKLAQLPSHRSEGFNELIIPQCKELVEALAHRMAYDAAKSSGVDQAVIELFEVQAMQCDASWYIENGLITRDSLNEKLQKALDCSLSIFDRWLETEKDGLEKYISAPIISSEAWGKFLNNLPEFADDVGDKKTGKLAKL</sequence>
<dbReference type="InterPro" id="IPR012258">
    <property type="entry name" value="Acyl-CoA_oxidase"/>
</dbReference>
<accession>A0ABR1IYQ1</accession>
<protein>
    <recommendedName>
        <fullName evidence="4">Acyl-CoA oxidase</fullName>
    </recommendedName>
</protein>
<gene>
    <name evidence="2" type="ORF">VKT23_016709</name>
</gene>
<dbReference type="InterPro" id="IPR036250">
    <property type="entry name" value="AcylCo_DH-like_C"/>
</dbReference>
<evidence type="ECO:0000256" key="1">
    <source>
        <dbReference type="SAM" id="Phobius"/>
    </source>
</evidence>
<dbReference type="InterPro" id="IPR046373">
    <property type="entry name" value="Acyl-CoA_Oxase/DH_mid-dom_sf"/>
</dbReference>
<dbReference type="Gene3D" id="2.40.110.10">
    <property type="entry name" value="Butyryl-CoA Dehydrogenase, subunit A, domain 2"/>
    <property type="match status" value="1"/>
</dbReference>
<dbReference type="PANTHER" id="PTHR10909:SF382">
    <property type="entry name" value="ACYL-COENZYME A OXIDASE"/>
    <property type="match status" value="1"/>
</dbReference>
<proteinExistence type="predicted"/>
<dbReference type="InterPro" id="IPR009100">
    <property type="entry name" value="AcylCoA_DH/oxidase_NM_dom_sf"/>
</dbReference>
<keyword evidence="1" id="KW-1133">Transmembrane helix</keyword>
<evidence type="ECO:0008006" key="4">
    <source>
        <dbReference type="Google" id="ProtNLM"/>
    </source>
</evidence>
<name>A0ABR1IYQ1_9AGAR</name>
<dbReference type="SUPFAM" id="SSF56645">
    <property type="entry name" value="Acyl-CoA dehydrogenase NM domain-like"/>
    <property type="match status" value="1"/>
</dbReference>
<dbReference type="EMBL" id="JBANRG010000064">
    <property type="protein sequence ID" value="KAK7441229.1"/>
    <property type="molecule type" value="Genomic_DNA"/>
</dbReference>
<dbReference type="Proteomes" id="UP001498398">
    <property type="component" value="Unassembled WGS sequence"/>
</dbReference>
<keyword evidence="1" id="KW-0812">Transmembrane</keyword>
<dbReference type="SUPFAM" id="SSF47203">
    <property type="entry name" value="Acyl-CoA dehydrogenase C-terminal domain-like"/>
    <property type="match status" value="1"/>
</dbReference>